<protein>
    <submittedName>
        <fullName evidence="2">Uncharacterized protein</fullName>
    </submittedName>
</protein>
<organism evidence="2 3">
    <name type="scientific">Datura stramonium</name>
    <name type="common">Jimsonweed</name>
    <name type="synonym">Common thornapple</name>
    <dbReference type="NCBI Taxonomy" id="4076"/>
    <lineage>
        <taxon>Eukaryota</taxon>
        <taxon>Viridiplantae</taxon>
        <taxon>Streptophyta</taxon>
        <taxon>Embryophyta</taxon>
        <taxon>Tracheophyta</taxon>
        <taxon>Spermatophyta</taxon>
        <taxon>Magnoliopsida</taxon>
        <taxon>eudicotyledons</taxon>
        <taxon>Gunneridae</taxon>
        <taxon>Pentapetalae</taxon>
        <taxon>asterids</taxon>
        <taxon>lamiids</taxon>
        <taxon>Solanales</taxon>
        <taxon>Solanaceae</taxon>
        <taxon>Solanoideae</taxon>
        <taxon>Datureae</taxon>
        <taxon>Datura</taxon>
    </lineage>
</organism>
<sequence>MGHKEGPTKLGRRPHVSTKTHAESTEGTSIGGGHFKILNRDDEDAGPGTVLGHKEREAAGPIKSLQQNYEAQKKKSTIRLNEIKALASQFLEALKNWEISSTTGNQMVKLCICMVGNLANLVGSVTRQTWGEVKVGAVILRE</sequence>
<keyword evidence="3" id="KW-1185">Reference proteome</keyword>
<evidence type="ECO:0000313" key="2">
    <source>
        <dbReference type="EMBL" id="MCD7459214.1"/>
    </source>
</evidence>
<reference evidence="2 3" key="1">
    <citation type="journal article" date="2021" name="BMC Genomics">
        <title>Datura genome reveals duplications of psychoactive alkaloid biosynthetic genes and high mutation rate following tissue culture.</title>
        <authorList>
            <person name="Rajewski A."/>
            <person name="Carter-House D."/>
            <person name="Stajich J."/>
            <person name="Litt A."/>
        </authorList>
    </citation>
    <scope>NUCLEOTIDE SEQUENCE [LARGE SCALE GENOMIC DNA]</scope>
    <source>
        <strain evidence="2">AR-01</strain>
    </source>
</reference>
<gene>
    <name evidence="2" type="ORF">HAX54_040325</name>
</gene>
<feature type="region of interest" description="Disordered" evidence="1">
    <location>
        <begin position="1"/>
        <end position="68"/>
    </location>
</feature>
<dbReference type="Proteomes" id="UP000823775">
    <property type="component" value="Unassembled WGS sequence"/>
</dbReference>
<evidence type="ECO:0000256" key="1">
    <source>
        <dbReference type="SAM" id="MobiDB-lite"/>
    </source>
</evidence>
<proteinExistence type="predicted"/>
<accession>A0ABS8SKA9</accession>
<evidence type="ECO:0000313" key="3">
    <source>
        <dbReference type="Proteomes" id="UP000823775"/>
    </source>
</evidence>
<name>A0ABS8SKA9_DATST</name>
<dbReference type="EMBL" id="JACEIK010000568">
    <property type="protein sequence ID" value="MCD7459214.1"/>
    <property type="molecule type" value="Genomic_DNA"/>
</dbReference>
<comment type="caution">
    <text evidence="2">The sequence shown here is derived from an EMBL/GenBank/DDBJ whole genome shotgun (WGS) entry which is preliminary data.</text>
</comment>